<dbReference type="Pfam" id="PF09728">
    <property type="entry name" value="Taxilin"/>
    <property type="match status" value="1"/>
</dbReference>
<evidence type="ECO:0000313" key="4">
    <source>
        <dbReference type="EMBL" id="KAJ4753941.1"/>
    </source>
</evidence>
<keyword evidence="2" id="KW-0175">Coiled coil</keyword>
<feature type="coiled-coil region" evidence="2">
    <location>
        <begin position="331"/>
        <end position="400"/>
    </location>
</feature>
<evidence type="ECO:0000256" key="2">
    <source>
        <dbReference type="SAM" id="Coils"/>
    </source>
</evidence>
<dbReference type="InterPro" id="IPR026183">
    <property type="entry name" value="Taxilin_fam"/>
</dbReference>
<comment type="similarity">
    <text evidence="1">Belongs to the taxilin family.</text>
</comment>
<evidence type="ECO:0000256" key="1">
    <source>
        <dbReference type="ARBA" id="ARBA00009550"/>
    </source>
</evidence>
<organism evidence="4 5">
    <name type="scientific">Rhynchospora pubera</name>
    <dbReference type="NCBI Taxonomy" id="906938"/>
    <lineage>
        <taxon>Eukaryota</taxon>
        <taxon>Viridiplantae</taxon>
        <taxon>Streptophyta</taxon>
        <taxon>Embryophyta</taxon>
        <taxon>Tracheophyta</taxon>
        <taxon>Spermatophyta</taxon>
        <taxon>Magnoliopsida</taxon>
        <taxon>Liliopsida</taxon>
        <taxon>Poales</taxon>
        <taxon>Cyperaceae</taxon>
        <taxon>Cyperoideae</taxon>
        <taxon>Rhynchosporeae</taxon>
        <taxon>Rhynchospora</taxon>
    </lineage>
</organism>
<comment type="caution">
    <text evidence="4">The sequence shown here is derived from an EMBL/GenBank/DDBJ whole genome shotgun (WGS) entry which is preliminary data.</text>
</comment>
<evidence type="ECO:0000256" key="3">
    <source>
        <dbReference type="SAM" id="MobiDB-lite"/>
    </source>
</evidence>
<feature type="compositionally biased region" description="Basic and acidic residues" evidence="3">
    <location>
        <begin position="43"/>
        <end position="52"/>
    </location>
</feature>
<feature type="compositionally biased region" description="Polar residues" evidence="3">
    <location>
        <begin position="71"/>
        <end position="92"/>
    </location>
</feature>
<dbReference type="AlphaFoldDB" id="A0AAV8CHK2"/>
<feature type="compositionally biased region" description="Basic and acidic residues" evidence="3">
    <location>
        <begin position="96"/>
        <end position="116"/>
    </location>
</feature>
<gene>
    <name evidence="4" type="ORF">LUZ62_088346</name>
</gene>
<dbReference type="Proteomes" id="UP001140206">
    <property type="component" value="Chromosome 5"/>
</dbReference>
<feature type="compositionally biased region" description="Low complexity" evidence="3">
    <location>
        <begin position="21"/>
        <end position="33"/>
    </location>
</feature>
<proteinExistence type="inferred from homology"/>
<reference evidence="4" key="1">
    <citation type="submission" date="2022-08" db="EMBL/GenBank/DDBJ databases">
        <authorList>
            <person name="Marques A."/>
        </authorList>
    </citation>
    <scope>NUCLEOTIDE SEQUENCE</scope>
    <source>
        <strain evidence="4">RhyPub2mFocal</strain>
        <tissue evidence="4">Leaves</tissue>
    </source>
</reference>
<feature type="region of interest" description="Disordered" evidence="3">
    <location>
        <begin position="1"/>
        <end position="116"/>
    </location>
</feature>
<dbReference type="EMBL" id="JAMFTS010000005">
    <property type="protein sequence ID" value="KAJ4753941.1"/>
    <property type="molecule type" value="Genomic_DNA"/>
</dbReference>
<name>A0AAV8CHK2_9POAL</name>
<dbReference type="PANTHER" id="PTHR16127:SF13">
    <property type="entry name" value="GH01188P"/>
    <property type="match status" value="1"/>
</dbReference>
<accession>A0AAV8CHK2</accession>
<feature type="compositionally biased region" description="Basic and acidic residues" evidence="3">
    <location>
        <begin position="128"/>
        <end position="138"/>
    </location>
</feature>
<dbReference type="PANTHER" id="PTHR16127">
    <property type="entry name" value="TAXILIN"/>
    <property type="match status" value="1"/>
</dbReference>
<dbReference type="GO" id="GO:0019905">
    <property type="term" value="F:syntaxin binding"/>
    <property type="evidence" value="ECO:0007669"/>
    <property type="project" value="InterPro"/>
</dbReference>
<protein>
    <submittedName>
        <fullName evidence="4">Alpha-taxilin</fullName>
    </submittedName>
</protein>
<sequence>MEASPANRLPEADSLPDGFVESSAEPASSQPSDQGKDCSISLDLDRPDEATKSDAASSATETLEPEILALSLQQLSTSDNLAKGSDNVSSPGGSKESNDVKSPEAGAKELHVGETKEISTVEAAECLRNLKENSEPKRKATKRSAKSEKELLELTLMYQKAIADRDSAIAVRERLESLCRELQRQNKMLMEECRRVSTEGQNMRHELSERFNNAIKDVSSKLEEQKDECLSQLKENELLRSKLKGLADQYTISEQQFANKLKEKMLELELADLKIQQHQEKAAQEKTQLQLYAEQITQLTATEKSLRLQLTTDQEKFQQFQEALTKSNEIFETYKQEMEKMVKMIKDLKKDNEFLKSKCEKSDIAIVKLIEEREVMKKQLDKMKNQKEKLESLCRSLQAERKCGNTAPATESAKES</sequence>
<evidence type="ECO:0000313" key="5">
    <source>
        <dbReference type="Proteomes" id="UP001140206"/>
    </source>
</evidence>
<feature type="region of interest" description="Disordered" evidence="3">
    <location>
        <begin position="127"/>
        <end position="146"/>
    </location>
</feature>
<keyword evidence="5" id="KW-1185">Reference proteome</keyword>
<feature type="coiled-coil region" evidence="2">
    <location>
        <begin position="165"/>
        <end position="295"/>
    </location>
</feature>